<evidence type="ECO:0000313" key="1">
    <source>
        <dbReference type="EMBL" id="CZS90171.1"/>
    </source>
</evidence>
<accession>A0A1E1JWS9</accession>
<dbReference type="Proteomes" id="UP000178912">
    <property type="component" value="Unassembled WGS sequence"/>
</dbReference>
<dbReference type="EMBL" id="FJUX01000004">
    <property type="protein sequence ID" value="CZS90171.1"/>
    <property type="molecule type" value="Genomic_DNA"/>
</dbReference>
<evidence type="ECO:0000313" key="2">
    <source>
        <dbReference type="Proteomes" id="UP000178912"/>
    </source>
</evidence>
<keyword evidence="2" id="KW-1185">Reference proteome</keyword>
<organism evidence="1 2">
    <name type="scientific">Rhynchosporium agropyri</name>
    <dbReference type="NCBI Taxonomy" id="914238"/>
    <lineage>
        <taxon>Eukaryota</taxon>
        <taxon>Fungi</taxon>
        <taxon>Dikarya</taxon>
        <taxon>Ascomycota</taxon>
        <taxon>Pezizomycotina</taxon>
        <taxon>Leotiomycetes</taxon>
        <taxon>Helotiales</taxon>
        <taxon>Ploettnerulaceae</taxon>
        <taxon>Rhynchosporium</taxon>
    </lineage>
</organism>
<gene>
    <name evidence="1" type="ORF">RAG0_01330</name>
</gene>
<name>A0A1E1JWS9_9HELO</name>
<dbReference type="OrthoDB" id="2423195at2759"/>
<protein>
    <submittedName>
        <fullName evidence="1">Uncharacterized protein</fullName>
    </submittedName>
</protein>
<proteinExistence type="predicted"/>
<reference evidence="2" key="1">
    <citation type="submission" date="2016-03" db="EMBL/GenBank/DDBJ databases">
        <authorList>
            <person name="Guldener U."/>
        </authorList>
    </citation>
    <scope>NUCLEOTIDE SEQUENCE [LARGE SCALE GENOMIC DNA]</scope>
    <source>
        <strain evidence="2">04CH-RAC-A.6.1</strain>
    </source>
</reference>
<sequence>MDVVPYFRRITVDRNQPAQKLHDATVYATMQAAARDLEGQLARLTLKPSNSKPARDRRVILGGFTADLKCCSIILSHLFAVGQAMARGPAGSSINNGGGNPTQKYVSFLQDCRTLNADCKQASLPKLSVEVSCYSGKVARALQMYSHGIKTDIDKANEVVQEEVRLLEVAKELCKQPLQRRRYPRRRNRSHHGFAR</sequence>
<dbReference type="AlphaFoldDB" id="A0A1E1JWS9"/>